<evidence type="ECO:0000256" key="3">
    <source>
        <dbReference type="ARBA" id="ARBA00022795"/>
    </source>
</evidence>
<sequence length="464" mass="47763">MQMPITAASPAPAPAAGHVPSAKGADGAKFNQAFAQTMTGAPGKGTNAQPGGETASGVANAPGTPASPLGEHGSAADLLKAIEALLRQLGEIEGGKTDEPKTDDEPPGAPSNAELGDALQQLDNLLSLLAGIPMPQQPAAKTPADAAPDSDALKAGLQEALTDLGELLRQPNGAPTNRDQLALIGKELTELEALLGGKSPKADATAASRSADNGATVAEPADLVRALTTTSRNAAPQASVHLQRMAHRMLHASVLDASRKPEDDIAADALADAVPEAPDSATLPAGTAFELPRMTAALPKTVVSQQVPVQQFAATIQGLVVKQFNVTAGENGSSQAQLTLFPEHLGQVNVNISVHNGTLTAQFVTDTATAKDMLETQLAQLRSALQSQGLQVDKLVVSQSAVQGGNPFQQRQGHQGQEHEASKRNKSRGETIDEIDFSSDLEAVTTQQAVDRDLGLGRGIHTIA</sequence>
<dbReference type="Pfam" id="PF02120">
    <property type="entry name" value="Flg_hook"/>
    <property type="match status" value="1"/>
</dbReference>
<evidence type="ECO:0000259" key="5">
    <source>
        <dbReference type="Pfam" id="PF02120"/>
    </source>
</evidence>
<dbReference type="PANTHER" id="PTHR37533">
    <property type="entry name" value="FLAGELLAR HOOK-LENGTH CONTROL PROTEIN"/>
    <property type="match status" value="1"/>
</dbReference>
<comment type="function">
    <text evidence="1">Controls the length of the flagellar hook.</text>
</comment>
<dbReference type="RefSeq" id="WP_208850513.1">
    <property type="nucleotide sequence ID" value="NZ_JAGGDJ010000042.1"/>
</dbReference>
<keyword evidence="6" id="KW-0966">Cell projection</keyword>
<feature type="region of interest" description="Disordered" evidence="4">
    <location>
        <begin position="92"/>
        <end position="115"/>
    </location>
</feature>
<dbReference type="Gene3D" id="3.30.750.140">
    <property type="match status" value="1"/>
</dbReference>
<feature type="compositionally biased region" description="Basic and acidic residues" evidence="4">
    <location>
        <begin position="416"/>
        <end position="430"/>
    </location>
</feature>
<gene>
    <name evidence="6" type="ORF">I8J29_27250</name>
</gene>
<dbReference type="InterPro" id="IPR052563">
    <property type="entry name" value="FliK"/>
</dbReference>
<dbReference type="InterPro" id="IPR021136">
    <property type="entry name" value="Flagellar_hook_control-like_C"/>
</dbReference>
<name>A0ABS3WHW4_9BACL</name>
<protein>
    <submittedName>
        <fullName evidence="6">Flagellar hook-length control protein FliK</fullName>
    </submittedName>
</protein>
<dbReference type="InterPro" id="IPR001635">
    <property type="entry name" value="Flag_hook_Flik"/>
</dbReference>
<reference evidence="6 7" key="1">
    <citation type="submission" date="2021-03" db="EMBL/GenBank/DDBJ databases">
        <title>Paenibacillus artemisicola MWE-103 whole genome sequence.</title>
        <authorList>
            <person name="Ham Y.J."/>
        </authorList>
    </citation>
    <scope>NUCLEOTIDE SEQUENCE [LARGE SCALE GENOMIC DNA]</scope>
    <source>
        <strain evidence="6 7">MWE-103</strain>
    </source>
</reference>
<keyword evidence="3" id="KW-1005">Bacterial flagellum biogenesis</keyword>
<organism evidence="6 7">
    <name type="scientific">Paenibacillus artemisiicola</name>
    <dbReference type="NCBI Taxonomy" id="1172618"/>
    <lineage>
        <taxon>Bacteria</taxon>
        <taxon>Bacillati</taxon>
        <taxon>Bacillota</taxon>
        <taxon>Bacilli</taxon>
        <taxon>Bacillales</taxon>
        <taxon>Paenibacillaceae</taxon>
        <taxon>Paenibacillus</taxon>
    </lineage>
</organism>
<feature type="region of interest" description="Disordered" evidence="4">
    <location>
        <begin position="405"/>
        <end position="430"/>
    </location>
</feature>
<dbReference type="PANTHER" id="PTHR37533:SF2">
    <property type="entry name" value="FLAGELLAR HOOK-LENGTH CONTROL PROTEIN"/>
    <property type="match status" value="1"/>
</dbReference>
<evidence type="ECO:0000256" key="4">
    <source>
        <dbReference type="SAM" id="MobiDB-lite"/>
    </source>
</evidence>
<dbReference type="PRINTS" id="PR01007">
    <property type="entry name" value="FLGHOOKFLIK"/>
</dbReference>
<dbReference type="InterPro" id="IPR038610">
    <property type="entry name" value="FliK-like_C_sf"/>
</dbReference>
<proteinExistence type="inferred from homology"/>
<evidence type="ECO:0000313" key="6">
    <source>
        <dbReference type="EMBL" id="MBO7747893.1"/>
    </source>
</evidence>
<dbReference type="EMBL" id="JAGGDJ010000042">
    <property type="protein sequence ID" value="MBO7747893.1"/>
    <property type="molecule type" value="Genomic_DNA"/>
</dbReference>
<keyword evidence="7" id="KW-1185">Reference proteome</keyword>
<feature type="region of interest" description="Disordered" evidence="4">
    <location>
        <begin position="1"/>
        <end position="72"/>
    </location>
</feature>
<dbReference type="CDD" id="cd17470">
    <property type="entry name" value="T3SS_Flik_C"/>
    <property type="match status" value="1"/>
</dbReference>
<feature type="compositionally biased region" description="Low complexity" evidence="4">
    <location>
        <begin position="7"/>
        <end position="16"/>
    </location>
</feature>
<feature type="domain" description="Flagellar hook-length control protein-like C-terminal" evidence="5">
    <location>
        <begin position="329"/>
        <end position="401"/>
    </location>
</feature>
<keyword evidence="6" id="KW-0969">Cilium</keyword>
<evidence type="ECO:0000256" key="1">
    <source>
        <dbReference type="ARBA" id="ARBA00003944"/>
    </source>
</evidence>
<accession>A0ABS3WHW4</accession>
<comment type="similarity">
    <text evidence="2">Belongs to the FliK family.</text>
</comment>
<dbReference type="Proteomes" id="UP000670947">
    <property type="component" value="Unassembled WGS sequence"/>
</dbReference>
<evidence type="ECO:0000256" key="2">
    <source>
        <dbReference type="ARBA" id="ARBA00009149"/>
    </source>
</evidence>
<keyword evidence="6" id="KW-0282">Flagellum</keyword>
<feature type="compositionally biased region" description="Basic and acidic residues" evidence="4">
    <location>
        <begin position="93"/>
        <end position="104"/>
    </location>
</feature>
<comment type="caution">
    <text evidence="6">The sequence shown here is derived from an EMBL/GenBank/DDBJ whole genome shotgun (WGS) entry which is preliminary data.</text>
</comment>
<evidence type="ECO:0000313" key="7">
    <source>
        <dbReference type="Proteomes" id="UP000670947"/>
    </source>
</evidence>